<sequence length="88" mass="9915">MKLWIHSAAVGAALVLAPLALAQDVPREQLPEAVRRTLDREIGQAQVGEIERDREGGTTIYEVELVENGRRYELDISEDGRVLRRHPD</sequence>
<feature type="signal peptide" evidence="1">
    <location>
        <begin position="1"/>
        <end position="22"/>
    </location>
</feature>
<evidence type="ECO:0000313" key="4">
    <source>
        <dbReference type="Proteomes" id="UP000034883"/>
    </source>
</evidence>
<organism evidence="3 4">
    <name type="scientific">Sandaracinus amylolyticus</name>
    <dbReference type="NCBI Taxonomy" id="927083"/>
    <lineage>
        <taxon>Bacteria</taxon>
        <taxon>Pseudomonadati</taxon>
        <taxon>Myxococcota</taxon>
        <taxon>Polyangia</taxon>
        <taxon>Polyangiales</taxon>
        <taxon>Sandaracinaceae</taxon>
        <taxon>Sandaracinus</taxon>
    </lineage>
</organism>
<proteinExistence type="predicted"/>
<keyword evidence="4" id="KW-1185">Reference proteome</keyword>
<dbReference type="Proteomes" id="UP000034883">
    <property type="component" value="Chromosome"/>
</dbReference>
<dbReference type="STRING" id="927083.DB32_000268"/>
<dbReference type="OrthoDB" id="1121502at2"/>
<dbReference type="SUPFAM" id="SSF160574">
    <property type="entry name" value="BT0923-like"/>
    <property type="match status" value="1"/>
</dbReference>
<reference evidence="3 4" key="1">
    <citation type="submission" date="2015-03" db="EMBL/GenBank/DDBJ databases">
        <title>Genome assembly of Sandaracinus amylolyticus DSM 53668.</title>
        <authorList>
            <person name="Sharma G."/>
            <person name="Subramanian S."/>
        </authorList>
    </citation>
    <scope>NUCLEOTIDE SEQUENCE [LARGE SCALE GENOMIC DNA]</scope>
    <source>
        <strain evidence="3 4">DSM 53668</strain>
    </source>
</reference>
<dbReference type="EMBL" id="CP011125">
    <property type="protein sequence ID" value="AKF03119.1"/>
    <property type="molecule type" value="Genomic_DNA"/>
</dbReference>
<evidence type="ECO:0000313" key="3">
    <source>
        <dbReference type="EMBL" id="AKF03119.1"/>
    </source>
</evidence>
<evidence type="ECO:0000259" key="2">
    <source>
        <dbReference type="Pfam" id="PF11396"/>
    </source>
</evidence>
<dbReference type="InterPro" id="IPR021533">
    <property type="entry name" value="PepSY-like"/>
</dbReference>
<keyword evidence="1" id="KW-0732">Signal</keyword>
<dbReference type="KEGG" id="samy:DB32_000268"/>
<dbReference type="RefSeq" id="WP_053230593.1">
    <property type="nucleotide sequence ID" value="NZ_CP011125.1"/>
</dbReference>
<evidence type="ECO:0000256" key="1">
    <source>
        <dbReference type="SAM" id="SignalP"/>
    </source>
</evidence>
<gene>
    <name evidence="3" type="ORF">DB32_000268</name>
</gene>
<dbReference type="Gene3D" id="3.10.450.40">
    <property type="match status" value="1"/>
</dbReference>
<feature type="chain" id="PRO_5002509517" description="Putative beta-lactamase-inhibitor-like PepSY-like domain-containing protein" evidence="1">
    <location>
        <begin position="23"/>
        <end position="88"/>
    </location>
</feature>
<protein>
    <recommendedName>
        <fullName evidence="2">Putative beta-lactamase-inhibitor-like PepSY-like domain-containing protein</fullName>
    </recommendedName>
</protein>
<accession>A0A0F6SDA8</accession>
<name>A0A0F6SDA8_9BACT</name>
<dbReference type="Pfam" id="PF11396">
    <property type="entry name" value="PepSY_like"/>
    <property type="match status" value="1"/>
</dbReference>
<feature type="domain" description="Putative beta-lactamase-inhibitor-like PepSY-like" evidence="2">
    <location>
        <begin position="23"/>
        <end position="83"/>
    </location>
</feature>
<dbReference type="AlphaFoldDB" id="A0A0F6SDA8"/>